<name>C6XN07_HIRBI</name>
<evidence type="ECO:0000313" key="10">
    <source>
        <dbReference type="Proteomes" id="UP000002745"/>
    </source>
</evidence>
<feature type="transmembrane region" description="Helical" evidence="7">
    <location>
        <begin position="181"/>
        <end position="205"/>
    </location>
</feature>
<feature type="transmembrane region" description="Helical" evidence="7">
    <location>
        <begin position="124"/>
        <end position="144"/>
    </location>
</feature>
<dbReference type="RefSeq" id="WP_015826327.1">
    <property type="nucleotide sequence ID" value="NC_012982.1"/>
</dbReference>
<dbReference type="Gene3D" id="1.20.1540.10">
    <property type="entry name" value="Rhomboid-like"/>
    <property type="match status" value="1"/>
</dbReference>
<comment type="similarity">
    <text evidence="2">Belongs to the peptidase S54 family.</text>
</comment>
<dbReference type="InterPro" id="IPR050925">
    <property type="entry name" value="Rhomboid_protease_S54"/>
</dbReference>
<dbReference type="EMBL" id="CP001678">
    <property type="protein sequence ID" value="ACT58177.1"/>
    <property type="molecule type" value="Genomic_DNA"/>
</dbReference>
<evidence type="ECO:0000259" key="8">
    <source>
        <dbReference type="Pfam" id="PF01694"/>
    </source>
</evidence>
<dbReference type="GO" id="GO:0004252">
    <property type="term" value="F:serine-type endopeptidase activity"/>
    <property type="evidence" value="ECO:0007669"/>
    <property type="project" value="InterPro"/>
</dbReference>
<dbReference type="SUPFAM" id="SSF144091">
    <property type="entry name" value="Rhomboid-like"/>
    <property type="match status" value="1"/>
</dbReference>
<reference evidence="10" key="1">
    <citation type="journal article" date="2011" name="J. Bacteriol.">
        <title>Genome sequences of eight morphologically diverse alphaproteobacteria.</title>
        <authorList>
            <consortium name="US DOE Joint Genome Institute"/>
            <person name="Brown P.J."/>
            <person name="Kysela D.T."/>
            <person name="Buechlein A."/>
            <person name="Hemmerich C."/>
            <person name="Brun Y.V."/>
        </authorList>
    </citation>
    <scope>NUCLEOTIDE SEQUENCE [LARGE SCALE GENOMIC DNA]</scope>
    <source>
        <strain evidence="10">ATCC 49814 / DSM 5838 / IFAM 1418</strain>
    </source>
</reference>
<keyword evidence="6 7" id="KW-0472">Membrane</keyword>
<feature type="transmembrane region" description="Helical" evidence="7">
    <location>
        <begin position="23"/>
        <end position="44"/>
    </location>
</feature>
<dbReference type="OrthoDB" id="9797190at2"/>
<proteinExistence type="inferred from homology"/>
<dbReference type="HOGENOM" id="CLU_055068_5_0_5"/>
<dbReference type="PANTHER" id="PTHR43731:SF14">
    <property type="entry name" value="PRESENILIN-ASSOCIATED RHOMBOID-LIKE PROTEIN, MITOCHONDRIAL"/>
    <property type="match status" value="1"/>
</dbReference>
<keyword evidence="5 7" id="KW-1133">Transmembrane helix</keyword>
<dbReference type="AlphaFoldDB" id="C6XN07"/>
<dbReference type="Pfam" id="PF01694">
    <property type="entry name" value="Rhomboid"/>
    <property type="match status" value="1"/>
</dbReference>
<dbReference type="PANTHER" id="PTHR43731">
    <property type="entry name" value="RHOMBOID PROTEASE"/>
    <property type="match status" value="1"/>
</dbReference>
<evidence type="ECO:0000256" key="1">
    <source>
        <dbReference type="ARBA" id="ARBA00004141"/>
    </source>
</evidence>
<feature type="domain" description="Peptidase S54 rhomboid" evidence="8">
    <location>
        <begin position="85"/>
        <end position="226"/>
    </location>
</feature>
<comment type="subcellular location">
    <subcellularLocation>
        <location evidence="1">Membrane</location>
        <topology evidence="1">Multi-pass membrane protein</topology>
    </subcellularLocation>
</comment>
<dbReference type="Proteomes" id="UP000002745">
    <property type="component" value="Chromosome"/>
</dbReference>
<protein>
    <submittedName>
        <fullName evidence="9">Rhomboid family protein</fullName>
    </submittedName>
</protein>
<feature type="transmembrane region" description="Helical" evidence="7">
    <location>
        <begin position="211"/>
        <end position="229"/>
    </location>
</feature>
<evidence type="ECO:0000256" key="5">
    <source>
        <dbReference type="ARBA" id="ARBA00022989"/>
    </source>
</evidence>
<evidence type="ECO:0000256" key="7">
    <source>
        <dbReference type="SAM" id="Phobius"/>
    </source>
</evidence>
<organism evidence="9 10">
    <name type="scientific">Hirschia baltica (strain ATCC 49814 / DSM 5838 / IFAM 1418)</name>
    <dbReference type="NCBI Taxonomy" id="582402"/>
    <lineage>
        <taxon>Bacteria</taxon>
        <taxon>Pseudomonadati</taxon>
        <taxon>Pseudomonadota</taxon>
        <taxon>Alphaproteobacteria</taxon>
        <taxon>Hyphomonadales</taxon>
        <taxon>Hyphomonadaceae</taxon>
        <taxon>Hirschia</taxon>
    </lineage>
</organism>
<dbReference type="KEGG" id="hba:Hbal_0475"/>
<evidence type="ECO:0000313" key="9">
    <source>
        <dbReference type="EMBL" id="ACT58177.1"/>
    </source>
</evidence>
<dbReference type="InterPro" id="IPR035952">
    <property type="entry name" value="Rhomboid-like_sf"/>
</dbReference>
<evidence type="ECO:0000256" key="3">
    <source>
        <dbReference type="ARBA" id="ARBA00022692"/>
    </source>
</evidence>
<evidence type="ECO:0000256" key="4">
    <source>
        <dbReference type="ARBA" id="ARBA00022801"/>
    </source>
</evidence>
<keyword evidence="3 7" id="KW-0812">Transmembrane</keyword>
<feature type="transmembrane region" description="Helical" evidence="7">
    <location>
        <begin position="150"/>
        <end position="169"/>
    </location>
</feature>
<dbReference type="STRING" id="582402.Hbal_0475"/>
<dbReference type="eggNOG" id="COG0705">
    <property type="taxonomic scope" value="Bacteria"/>
</dbReference>
<dbReference type="GO" id="GO:0016020">
    <property type="term" value="C:membrane"/>
    <property type="evidence" value="ECO:0007669"/>
    <property type="project" value="UniProtKB-SubCell"/>
</dbReference>
<evidence type="ECO:0000256" key="6">
    <source>
        <dbReference type="ARBA" id="ARBA00023136"/>
    </source>
</evidence>
<feature type="transmembrane region" description="Helical" evidence="7">
    <location>
        <begin position="96"/>
        <end position="117"/>
    </location>
</feature>
<dbReference type="InterPro" id="IPR022764">
    <property type="entry name" value="Peptidase_S54_rhomboid_dom"/>
</dbReference>
<sequence length="231" mass="24499">MVNKEPPIDPNEISSDEGVKEPVFNAPISMVLLSALLVVCYLVYSLQGEETKFAILVDYALFPDRYFAEAGSFKAYANWYDGPLTFLTHGLLHADWAHVGMNAVFALAFGTGVVRALGVWRTLIIYVASQIGGALFYLYFGQIMGGDTSIAVGASGAVSGLTGAVFLLMAKGQMLSQQFGVLSGVFLLGNVMLAVVGPTLLGSVIAWEAHVGGYIVGALSAAIMLRYVAES</sequence>
<keyword evidence="4" id="KW-0378">Hydrolase</keyword>
<evidence type="ECO:0000256" key="2">
    <source>
        <dbReference type="ARBA" id="ARBA00009045"/>
    </source>
</evidence>
<gene>
    <name evidence="9" type="ordered locus">Hbal_0475</name>
</gene>
<keyword evidence="10" id="KW-1185">Reference proteome</keyword>
<accession>C6XN07</accession>